<organism evidence="2 3">
    <name type="scientific">Jilunia laotingensis</name>
    <dbReference type="NCBI Taxonomy" id="2763675"/>
    <lineage>
        <taxon>Bacteria</taxon>
        <taxon>Pseudomonadati</taxon>
        <taxon>Bacteroidota</taxon>
        <taxon>Bacteroidia</taxon>
        <taxon>Bacteroidales</taxon>
        <taxon>Bacteroidaceae</taxon>
        <taxon>Jilunia</taxon>
    </lineage>
</organism>
<sequence>MNIFWKTIGLYNSATWIYQIIIVLFGILLTIMLLRRPYPWLKIGMKLYLIAIYLWISIVYYHIYCAERSYNNVMSAFWIILAVAWIWDLVTGYTQFDRNQKYSKLAFLLLLMPFLYPLSSWLRGLTFPEITSPVMPCSVVIFTIGLLLLFTRKVNLFIILLLCHWSMIGLSKTYFFKIPEDFLLASASVPALYLFFKEYYLCNLNDETKPKNKYINYLLITLCIGIAIVLMGSMFFQLSRDI</sequence>
<feature type="transmembrane region" description="Helical" evidence="1">
    <location>
        <begin position="76"/>
        <end position="93"/>
    </location>
</feature>
<feature type="transmembrane region" description="Helical" evidence="1">
    <location>
        <begin position="16"/>
        <end position="35"/>
    </location>
</feature>
<feature type="transmembrane region" description="Helical" evidence="1">
    <location>
        <begin position="130"/>
        <end position="150"/>
    </location>
</feature>
<proteinExistence type="predicted"/>
<dbReference type="EMBL" id="JACRTF010000001">
    <property type="protein sequence ID" value="MBC8593962.1"/>
    <property type="molecule type" value="Genomic_DNA"/>
</dbReference>
<keyword evidence="1" id="KW-0812">Transmembrane</keyword>
<evidence type="ECO:0000256" key="1">
    <source>
        <dbReference type="SAM" id="Phobius"/>
    </source>
</evidence>
<keyword evidence="1" id="KW-0472">Membrane</keyword>
<evidence type="ECO:0000313" key="2">
    <source>
        <dbReference type="EMBL" id="MBC8593962.1"/>
    </source>
</evidence>
<dbReference type="RefSeq" id="WP_262435068.1">
    <property type="nucleotide sequence ID" value="NZ_JACRTF010000001.1"/>
</dbReference>
<dbReference type="AlphaFoldDB" id="A0A926F8D0"/>
<feature type="transmembrane region" description="Helical" evidence="1">
    <location>
        <begin position="214"/>
        <end position="236"/>
    </location>
</feature>
<keyword evidence="3" id="KW-1185">Reference proteome</keyword>
<feature type="transmembrane region" description="Helical" evidence="1">
    <location>
        <begin position="47"/>
        <end position="64"/>
    </location>
</feature>
<evidence type="ECO:0000313" key="3">
    <source>
        <dbReference type="Proteomes" id="UP000651085"/>
    </source>
</evidence>
<feature type="transmembrane region" description="Helical" evidence="1">
    <location>
        <begin position="157"/>
        <end position="176"/>
    </location>
</feature>
<gene>
    <name evidence="2" type="ORF">H8744_12030</name>
</gene>
<feature type="transmembrane region" description="Helical" evidence="1">
    <location>
        <begin position="105"/>
        <end position="124"/>
    </location>
</feature>
<dbReference type="Pfam" id="PF19540">
    <property type="entry name" value="DUF6064"/>
    <property type="match status" value="1"/>
</dbReference>
<keyword evidence="1" id="KW-1133">Transmembrane helix</keyword>
<comment type="caution">
    <text evidence="2">The sequence shown here is derived from an EMBL/GenBank/DDBJ whole genome shotgun (WGS) entry which is preliminary data.</text>
</comment>
<dbReference type="InterPro" id="IPR045708">
    <property type="entry name" value="DUF6064"/>
</dbReference>
<name>A0A926F8D0_9BACT</name>
<dbReference type="Proteomes" id="UP000651085">
    <property type="component" value="Unassembled WGS sequence"/>
</dbReference>
<accession>A0A926F8D0</accession>
<protein>
    <submittedName>
        <fullName evidence="2">Uncharacterized protein</fullName>
    </submittedName>
</protein>
<reference evidence="2" key="1">
    <citation type="submission" date="2020-08" db="EMBL/GenBank/DDBJ databases">
        <title>Genome public.</title>
        <authorList>
            <person name="Liu C."/>
            <person name="Sun Q."/>
        </authorList>
    </citation>
    <scope>NUCLEOTIDE SEQUENCE</scope>
    <source>
        <strain evidence="2">N12</strain>
    </source>
</reference>
<feature type="transmembrane region" description="Helical" evidence="1">
    <location>
        <begin position="182"/>
        <end position="202"/>
    </location>
</feature>